<gene>
    <name evidence="1" type="ORF">GAP32_050</name>
</gene>
<evidence type="ECO:0000313" key="1">
    <source>
        <dbReference type="EMBL" id="AFC21498.1"/>
    </source>
</evidence>
<dbReference type="OrthoDB" id="30611at10239"/>
<protein>
    <submittedName>
        <fullName evidence="1">Uncharacterized protein</fullName>
    </submittedName>
</protein>
<keyword evidence="2" id="KW-1185">Reference proteome</keyword>
<dbReference type="RefSeq" id="YP_006987153.1">
    <property type="nucleotide sequence ID" value="NC_019401.1"/>
</dbReference>
<evidence type="ECO:0000313" key="2">
    <source>
        <dbReference type="Proteomes" id="UP000000457"/>
    </source>
</evidence>
<dbReference type="GeneID" id="13993788"/>
<name>K4F6F0_9CAUD</name>
<proteinExistence type="predicted"/>
<accession>K4F6F0</accession>
<reference evidence="1 2" key="1">
    <citation type="journal article" date="2014" name="Virology">
        <title>Supersize me: Cronobacter sakazakii phage GAP32.</title>
        <authorList>
            <person name="Abbasifar R."/>
            <person name="Griffiths M.W."/>
            <person name="Sabour P.M."/>
            <person name="Ackermann H.-W."/>
            <person name="Vandersteegen K."/>
            <person name="Lavigne R."/>
            <person name="Noben J.-P."/>
            <person name="Villa A.A."/>
            <person name="Abbasifar A."/>
            <person name="Nash J.H.E."/>
            <person name="Kropinski A.M."/>
        </authorList>
    </citation>
    <scope>NUCLEOTIDE SEQUENCE [LARGE SCALE GENOMIC DNA]</scope>
    <source>
        <strain evidence="1">GAP-32</strain>
    </source>
</reference>
<dbReference type="Proteomes" id="UP000000457">
    <property type="component" value="Segment"/>
</dbReference>
<organism evidence="1 2">
    <name type="scientific">Cronobacter phage vB_CsaM_GAP32</name>
    <dbReference type="NCBI Taxonomy" id="1141136"/>
    <lineage>
        <taxon>Viruses</taxon>
        <taxon>Duplodnaviria</taxon>
        <taxon>Heunggongvirae</taxon>
        <taxon>Uroviricota</taxon>
        <taxon>Caudoviricetes</taxon>
        <taxon>Mimasvirus</taxon>
        <taxon>Mimasvirus GAP32</taxon>
    </lineage>
</organism>
<dbReference type="KEGG" id="vg:13993788"/>
<dbReference type="EMBL" id="JN882285">
    <property type="protein sequence ID" value="AFC21498.1"/>
    <property type="molecule type" value="Genomic_DNA"/>
</dbReference>
<sequence>MKLKIFLELYKIFEEIYRNVKNNSHIRFHRLGRLSTGREFVISADRVYVYMELQDGNSMLDFIKITDSDGTQIHSTLRDDRLFRYPTKYATTLRHGIYRESSGVLFKAPNTFPFLNNVPMDEDVLEPLMFQLSTKYTINEVNAMVLANAFEEIHKGRYHQPGISIDFNSFDMLTDEELLELTSLIPLMVS</sequence>